<dbReference type="InterPro" id="IPR009297">
    <property type="entry name" value="DUF952"/>
</dbReference>
<dbReference type="PANTHER" id="PTHR34129:SF1">
    <property type="entry name" value="DUF952 DOMAIN-CONTAINING PROTEIN"/>
    <property type="match status" value="1"/>
</dbReference>
<proteinExistence type="predicted"/>
<organism evidence="1 2">
    <name type="scientific">Multifurca ochricompacta</name>
    <dbReference type="NCBI Taxonomy" id="376703"/>
    <lineage>
        <taxon>Eukaryota</taxon>
        <taxon>Fungi</taxon>
        <taxon>Dikarya</taxon>
        <taxon>Basidiomycota</taxon>
        <taxon>Agaricomycotina</taxon>
        <taxon>Agaricomycetes</taxon>
        <taxon>Russulales</taxon>
        <taxon>Russulaceae</taxon>
        <taxon>Multifurca</taxon>
    </lineage>
</organism>
<protein>
    <submittedName>
        <fullName evidence="1">Uncharacterized protein</fullName>
    </submittedName>
</protein>
<dbReference type="Proteomes" id="UP001203297">
    <property type="component" value="Unassembled WGS sequence"/>
</dbReference>
<gene>
    <name evidence="1" type="ORF">B0F90DRAFT_1625516</name>
</gene>
<reference evidence="1" key="1">
    <citation type="journal article" date="2022" name="New Phytol.">
        <title>Evolutionary transition to the ectomycorrhizal habit in the genomes of a hyperdiverse lineage of mushroom-forming fungi.</title>
        <authorList>
            <person name="Looney B."/>
            <person name="Miyauchi S."/>
            <person name="Morin E."/>
            <person name="Drula E."/>
            <person name="Courty P.E."/>
            <person name="Kohler A."/>
            <person name="Kuo A."/>
            <person name="LaButti K."/>
            <person name="Pangilinan J."/>
            <person name="Lipzen A."/>
            <person name="Riley R."/>
            <person name="Andreopoulos W."/>
            <person name="He G."/>
            <person name="Johnson J."/>
            <person name="Nolan M."/>
            <person name="Tritt A."/>
            <person name="Barry K.W."/>
            <person name="Grigoriev I.V."/>
            <person name="Nagy L.G."/>
            <person name="Hibbett D."/>
            <person name="Henrissat B."/>
            <person name="Matheny P.B."/>
            <person name="Labbe J."/>
            <person name="Martin F.M."/>
        </authorList>
    </citation>
    <scope>NUCLEOTIDE SEQUENCE</scope>
    <source>
        <strain evidence="1">BPL690</strain>
    </source>
</reference>
<dbReference type="Gene3D" id="3.20.170.20">
    <property type="entry name" value="Protein of unknown function DUF952"/>
    <property type="match status" value="1"/>
</dbReference>
<sequence length="138" mass="15616">MTATTTDELSFPRYVYKILSEEPPNPLSYNLPLTPLDKQDGFIHLSCGWRVPQTAALYFGSYTTIWLLRIDTSVAQAEDAHFKWGDPGCIHMYSHDETRWARMGDGVVVAVRKVEKGAEEEWGRLLNLVVEEGWLVGG</sequence>
<dbReference type="SUPFAM" id="SSF56399">
    <property type="entry name" value="ADP-ribosylation"/>
    <property type="match status" value="1"/>
</dbReference>
<evidence type="ECO:0000313" key="1">
    <source>
        <dbReference type="EMBL" id="KAI0304339.1"/>
    </source>
</evidence>
<accession>A0AAD4QNT5</accession>
<keyword evidence="2" id="KW-1185">Reference proteome</keyword>
<dbReference type="EMBL" id="WTXG01000007">
    <property type="protein sequence ID" value="KAI0304339.1"/>
    <property type="molecule type" value="Genomic_DNA"/>
</dbReference>
<dbReference type="PANTHER" id="PTHR34129">
    <property type="entry name" value="BLR1139 PROTEIN"/>
    <property type="match status" value="1"/>
</dbReference>
<dbReference type="Pfam" id="PF06108">
    <property type="entry name" value="DUF952"/>
    <property type="match status" value="1"/>
</dbReference>
<dbReference type="AlphaFoldDB" id="A0AAD4QNT5"/>
<comment type="caution">
    <text evidence="1">The sequence shown here is derived from an EMBL/GenBank/DDBJ whole genome shotgun (WGS) entry which is preliminary data.</text>
</comment>
<evidence type="ECO:0000313" key="2">
    <source>
        <dbReference type="Proteomes" id="UP001203297"/>
    </source>
</evidence>
<name>A0AAD4QNT5_9AGAM</name>